<feature type="region of interest" description="Disordered" evidence="1">
    <location>
        <begin position="50"/>
        <end position="73"/>
    </location>
</feature>
<evidence type="ECO:0000313" key="3">
    <source>
        <dbReference type="Proteomes" id="UP001054837"/>
    </source>
</evidence>
<evidence type="ECO:0000256" key="1">
    <source>
        <dbReference type="SAM" id="MobiDB-lite"/>
    </source>
</evidence>
<dbReference type="AlphaFoldDB" id="A0AAV4X2G9"/>
<dbReference type="EMBL" id="BPLQ01015430">
    <property type="protein sequence ID" value="GIY87994.1"/>
    <property type="molecule type" value="Genomic_DNA"/>
</dbReference>
<accession>A0AAV4X2G9</accession>
<comment type="caution">
    <text evidence="2">The sequence shown here is derived from an EMBL/GenBank/DDBJ whole genome shotgun (WGS) entry which is preliminary data.</text>
</comment>
<reference evidence="2 3" key="1">
    <citation type="submission" date="2021-06" db="EMBL/GenBank/DDBJ databases">
        <title>Caerostris darwini draft genome.</title>
        <authorList>
            <person name="Kono N."/>
            <person name="Arakawa K."/>
        </authorList>
    </citation>
    <scope>NUCLEOTIDE SEQUENCE [LARGE SCALE GENOMIC DNA]</scope>
</reference>
<sequence>MVSKVQGINLTETIKGSISPGVRRHPRLTIRSTGSSCIQNKGVAQTINKPSGSPIHRYPHDPRGAIAPEELPVGTTRPRAALQTTAAPPLPIYWASSAMNWKPTYTGIPMTRIRYYVSVQIVSLL</sequence>
<gene>
    <name evidence="2" type="ORF">CDAR_66541</name>
</gene>
<evidence type="ECO:0000313" key="2">
    <source>
        <dbReference type="EMBL" id="GIY87994.1"/>
    </source>
</evidence>
<protein>
    <submittedName>
        <fullName evidence="2">Uncharacterized protein</fullName>
    </submittedName>
</protein>
<organism evidence="2 3">
    <name type="scientific">Caerostris darwini</name>
    <dbReference type="NCBI Taxonomy" id="1538125"/>
    <lineage>
        <taxon>Eukaryota</taxon>
        <taxon>Metazoa</taxon>
        <taxon>Ecdysozoa</taxon>
        <taxon>Arthropoda</taxon>
        <taxon>Chelicerata</taxon>
        <taxon>Arachnida</taxon>
        <taxon>Araneae</taxon>
        <taxon>Araneomorphae</taxon>
        <taxon>Entelegynae</taxon>
        <taxon>Araneoidea</taxon>
        <taxon>Araneidae</taxon>
        <taxon>Caerostris</taxon>
    </lineage>
</organism>
<keyword evidence="3" id="KW-1185">Reference proteome</keyword>
<dbReference type="Proteomes" id="UP001054837">
    <property type="component" value="Unassembled WGS sequence"/>
</dbReference>
<name>A0AAV4X2G9_9ARAC</name>
<proteinExistence type="predicted"/>